<dbReference type="EMBL" id="CP060718">
    <property type="protein sequence ID" value="QNN66831.1"/>
    <property type="molecule type" value="Genomic_DNA"/>
</dbReference>
<evidence type="ECO:0000313" key="1">
    <source>
        <dbReference type="EMBL" id="QNN66831.1"/>
    </source>
</evidence>
<dbReference type="Gene3D" id="1.25.40.10">
    <property type="entry name" value="Tetratricopeptide repeat domain"/>
    <property type="match status" value="1"/>
</dbReference>
<reference evidence="1 2" key="1">
    <citation type="submission" date="2020-08" db="EMBL/GenBank/DDBJ databases">
        <title>Genome sequence of Sphingomonas lutea KCTC 23642T.</title>
        <authorList>
            <person name="Hyun D.-W."/>
            <person name="Bae J.-W."/>
        </authorList>
    </citation>
    <scope>NUCLEOTIDE SEQUENCE [LARGE SCALE GENOMIC DNA]</scope>
    <source>
        <strain evidence="1 2">KCTC 23642</strain>
    </source>
</reference>
<sequence length="389" mass="41054">MAVRRILVAVIAVLVAAQIVRQGMVDSFAALRPETAAAVWPGHPDVRIAQGMTSIAAATRARQPIPDAVLAGIAKTAAKAPLAPEPYLVRGIQAQLGGDVASALRAFAAARSRDPQSLPARYFLADLYLRQGNAAAGLREIAVLARLAPNGVASLAPYVATFASQRATWPQLRALFRAEPLLEQATMQALAADAANAEAVLALSTRKSAGVIWLPQLIDNLVRVGRYAEARRVWMAVSGARPGTALLFDPTFSDGTAPPPFNWSLTSSGVGLAERQRGGGLHVIYHGREDGVLAAQLTLLRPGRYRLAAPASGSGARSAGLRWRIWCVSTNSEIALRALKDMGAKGFVFDIAGNCPAQRVELVGSAADMPQPSDVIVREVRLTRDGADG</sequence>
<dbReference type="InterPro" id="IPR011990">
    <property type="entry name" value="TPR-like_helical_dom_sf"/>
</dbReference>
<dbReference type="RefSeq" id="WP_187537423.1">
    <property type="nucleotide sequence ID" value="NZ_BAABJT010000001.1"/>
</dbReference>
<dbReference type="SUPFAM" id="SSF48452">
    <property type="entry name" value="TPR-like"/>
    <property type="match status" value="1"/>
</dbReference>
<organism evidence="1 2">
    <name type="scientific">Sphingomonas lutea</name>
    <dbReference type="NCBI Taxonomy" id="1045317"/>
    <lineage>
        <taxon>Bacteria</taxon>
        <taxon>Pseudomonadati</taxon>
        <taxon>Pseudomonadota</taxon>
        <taxon>Alphaproteobacteria</taxon>
        <taxon>Sphingomonadales</taxon>
        <taxon>Sphingomonadaceae</taxon>
        <taxon>Sphingomonas</taxon>
    </lineage>
</organism>
<dbReference type="Pfam" id="PF14559">
    <property type="entry name" value="TPR_19"/>
    <property type="match status" value="1"/>
</dbReference>
<protein>
    <submittedName>
        <fullName evidence="1">Tetratricopeptide repeat protein</fullName>
    </submittedName>
</protein>
<name>A0A7G9SG56_9SPHN</name>
<gene>
    <name evidence="1" type="ORF">H9L13_09195</name>
</gene>
<dbReference type="AlphaFoldDB" id="A0A7G9SG56"/>
<keyword evidence="2" id="KW-1185">Reference proteome</keyword>
<accession>A0A7G9SG56</accession>
<dbReference type="KEGG" id="slut:H9L13_09195"/>
<proteinExistence type="predicted"/>
<evidence type="ECO:0000313" key="2">
    <source>
        <dbReference type="Proteomes" id="UP000515971"/>
    </source>
</evidence>
<dbReference type="Proteomes" id="UP000515971">
    <property type="component" value="Chromosome"/>
</dbReference>